<accession>A0A210QG10</accession>
<dbReference type="Gene3D" id="3.40.50.1100">
    <property type="match status" value="2"/>
</dbReference>
<dbReference type="InterPro" id="IPR036052">
    <property type="entry name" value="TrpB-like_PALP_sf"/>
</dbReference>
<dbReference type="SUPFAM" id="SSF53686">
    <property type="entry name" value="Tryptophan synthase beta subunit-like PLP-dependent enzymes"/>
    <property type="match status" value="1"/>
</dbReference>
<feature type="active site" description="Nucleophile" evidence="4">
    <location>
        <position position="67"/>
    </location>
</feature>
<organism evidence="7 8">
    <name type="scientific">Mizuhopecten yessoensis</name>
    <name type="common">Japanese scallop</name>
    <name type="synonym">Patinopecten yessoensis</name>
    <dbReference type="NCBI Taxonomy" id="6573"/>
    <lineage>
        <taxon>Eukaryota</taxon>
        <taxon>Metazoa</taxon>
        <taxon>Spiralia</taxon>
        <taxon>Lophotrochozoa</taxon>
        <taxon>Mollusca</taxon>
        <taxon>Bivalvia</taxon>
        <taxon>Autobranchia</taxon>
        <taxon>Pteriomorphia</taxon>
        <taxon>Pectinida</taxon>
        <taxon>Pectinoidea</taxon>
        <taxon>Pectinidae</taxon>
        <taxon>Mizuhopecten</taxon>
    </lineage>
</organism>
<keyword evidence="8" id="KW-1185">Reference proteome</keyword>
<reference evidence="7 8" key="1">
    <citation type="journal article" date="2017" name="Nat. Ecol. Evol.">
        <title>Scallop genome provides insights into evolution of bilaterian karyotype and development.</title>
        <authorList>
            <person name="Wang S."/>
            <person name="Zhang J."/>
            <person name="Jiao W."/>
            <person name="Li J."/>
            <person name="Xun X."/>
            <person name="Sun Y."/>
            <person name="Guo X."/>
            <person name="Huan P."/>
            <person name="Dong B."/>
            <person name="Zhang L."/>
            <person name="Hu X."/>
            <person name="Sun X."/>
            <person name="Wang J."/>
            <person name="Zhao C."/>
            <person name="Wang Y."/>
            <person name="Wang D."/>
            <person name="Huang X."/>
            <person name="Wang R."/>
            <person name="Lv J."/>
            <person name="Li Y."/>
            <person name="Zhang Z."/>
            <person name="Liu B."/>
            <person name="Lu W."/>
            <person name="Hui Y."/>
            <person name="Liang J."/>
            <person name="Zhou Z."/>
            <person name="Hou R."/>
            <person name="Li X."/>
            <person name="Liu Y."/>
            <person name="Li H."/>
            <person name="Ning X."/>
            <person name="Lin Y."/>
            <person name="Zhao L."/>
            <person name="Xing Q."/>
            <person name="Dou J."/>
            <person name="Li Y."/>
            <person name="Mao J."/>
            <person name="Guo H."/>
            <person name="Dou H."/>
            <person name="Li T."/>
            <person name="Mu C."/>
            <person name="Jiang W."/>
            <person name="Fu Q."/>
            <person name="Fu X."/>
            <person name="Miao Y."/>
            <person name="Liu J."/>
            <person name="Yu Q."/>
            <person name="Li R."/>
            <person name="Liao H."/>
            <person name="Li X."/>
            <person name="Kong Y."/>
            <person name="Jiang Z."/>
            <person name="Chourrout D."/>
            <person name="Li R."/>
            <person name="Bao Z."/>
        </authorList>
    </citation>
    <scope>NUCLEOTIDE SEQUENCE [LARGE SCALE GENOMIC DNA]</scope>
    <source>
        <strain evidence="7 8">PY_sf001</strain>
    </source>
</reference>
<feature type="modified residue" description="N6-(pyridoxal phosphate)lysine" evidence="5">
    <location>
        <position position="40"/>
    </location>
</feature>
<dbReference type="InterPro" id="IPR001926">
    <property type="entry name" value="TrpB-like_PALP"/>
</dbReference>
<evidence type="ECO:0000259" key="6">
    <source>
        <dbReference type="Pfam" id="PF00291"/>
    </source>
</evidence>
<gene>
    <name evidence="7" type="ORF">KP79_PYT26159</name>
</gene>
<dbReference type="EMBL" id="NEDP02003819">
    <property type="protein sequence ID" value="OWF47703.1"/>
    <property type="molecule type" value="Genomic_DNA"/>
</dbReference>
<dbReference type="PANTHER" id="PTHR43780:SF2">
    <property type="entry name" value="1-AMINOCYCLOPROPANE-1-CARBOXYLATE DEAMINASE-RELATED"/>
    <property type="match status" value="1"/>
</dbReference>
<dbReference type="STRING" id="6573.A0A210QG10"/>
<dbReference type="PANTHER" id="PTHR43780">
    <property type="entry name" value="1-AMINOCYCLOPROPANE-1-CARBOXYLATE DEAMINASE-RELATED"/>
    <property type="match status" value="1"/>
</dbReference>
<comment type="cofactor">
    <cofactor evidence="1">
        <name>pyridoxal 5'-phosphate</name>
        <dbReference type="ChEBI" id="CHEBI:597326"/>
    </cofactor>
</comment>
<dbReference type="Proteomes" id="UP000242188">
    <property type="component" value="Unassembled WGS sequence"/>
</dbReference>
<protein>
    <submittedName>
        <fullName evidence="7">Bifunctional D-cysteine desulfhydrase/1-aminocyclopropane-1-carboxylate deaminase, mitochondrial</fullName>
    </submittedName>
</protein>
<evidence type="ECO:0000256" key="4">
    <source>
        <dbReference type="PIRSR" id="PIRSR006278-1"/>
    </source>
</evidence>
<sequence>MQLANPGTPIHRWVLPGTPKGYEVSIKRDDMTGCTLSGNKVRKLEFLMAEALTRKCSHVITCGDVHSNHCRATAVAARQLGLKPHLLLRTDLQEARAFSCEGNALLTRLCGPDIYLVPQPAPYKTHLRPRMEELATSIKEKTGEDSCLIPVGGGAGSPGIFGIISVFEEMISQGLLDDYDDLVFACASGCTAAGTGISNYLTGSHIRCHAVIVCNYTKTHFLDQVDQTLYDIGLSDNVKAVNIVDIIEGHQGKGYSESTQEEHDFVASVAESTGIMLDLIYTGKATLGMLWELNNNPGRFKGNRILFLHTGGMFGMYDGRLDTTIIDRGHNDNKIHMWSSTDSLPEQNGHTA</sequence>
<dbReference type="PIRSF" id="PIRSF006278">
    <property type="entry name" value="ACCD_DCysDesulf"/>
    <property type="match status" value="1"/>
</dbReference>
<keyword evidence="3 5" id="KW-0663">Pyridoxal phosphate</keyword>
<name>A0A210QG10_MIZYE</name>
<evidence type="ECO:0000313" key="7">
    <source>
        <dbReference type="EMBL" id="OWF47703.1"/>
    </source>
</evidence>
<dbReference type="OrthoDB" id="10266364at2759"/>
<evidence type="ECO:0000256" key="1">
    <source>
        <dbReference type="ARBA" id="ARBA00001933"/>
    </source>
</evidence>
<dbReference type="AlphaFoldDB" id="A0A210QG10"/>
<evidence type="ECO:0000256" key="2">
    <source>
        <dbReference type="ARBA" id="ARBA00008639"/>
    </source>
</evidence>
<dbReference type="Pfam" id="PF00291">
    <property type="entry name" value="PALP"/>
    <property type="match status" value="1"/>
</dbReference>
<evidence type="ECO:0000256" key="5">
    <source>
        <dbReference type="PIRSR" id="PIRSR006278-2"/>
    </source>
</evidence>
<feature type="domain" description="Tryptophan synthase beta chain-like PALP" evidence="6">
    <location>
        <begin position="5"/>
        <end position="311"/>
    </location>
</feature>
<evidence type="ECO:0000313" key="8">
    <source>
        <dbReference type="Proteomes" id="UP000242188"/>
    </source>
</evidence>
<proteinExistence type="inferred from homology"/>
<comment type="similarity">
    <text evidence="2">Belongs to the ACC deaminase/D-cysteine desulfhydrase family.</text>
</comment>
<dbReference type="GO" id="GO:0019148">
    <property type="term" value="F:D-cysteine desulfhydrase activity"/>
    <property type="evidence" value="ECO:0007669"/>
    <property type="project" value="TreeGrafter"/>
</dbReference>
<comment type="caution">
    <text evidence="7">The sequence shown here is derived from an EMBL/GenBank/DDBJ whole genome shotgun (WGS) entry which is preliminary data.</text>
</comment>
<evidence type="ECO:0000256" key="3">
    <source>
        <dbReference type="ARBA" id="ARBA00022898"/>
    </source>
</evidence>
<dbReference type="InterPro" id="IPR027278">
    <property type="entry name" value="ACCD_DCysDesulf"/>
</dbReference>